<dbReference type="InterPro" id="IPR008284">
    <property type="entry name" value="MoCF_biosynth_CS"/>
</dbReference>
<dbReference type="AlphaFoldDB" id="F3YVI3"/>
<evidence type="ECO:0000256" key="1">
    <source>
        <dbReference type="ARBA" id="ARBA00005046"/>
    </source>
</evidence>
<accession>F3YVI3</accession>
<reference evidence="8 9" key="1">
    <citation type="journal article" date="2011" name="J. Bacteriol.">
        <title>Genome sequence of the mercury-methylating and pleomorphic Desulfovibrio africanus Strain Walvis Bay.</title>
        <authorList>
            <person name="Brown S.D."/>
            <person name="Wall J.D."/>
            <person name="Kucken A.M."/>
            <person name="Gilmour C.C."/>
            <person name="Podar M."/>
            <person name="Brandt C.C."/>
            <person name="Teshima H."/>
            <person name="Detter J.C."/>
            <person name="Han C.S."/>
            <person name="Land M.L."/>
            <person name="Lucas S."/>
            <person name="Han J."/>
            <person name="Pennacchio L."/>
            <person name="Nolan M."/>
            <person name="Pitluck S."/>
            <person name="Woyke T."/>
            <person name="Goodwin L."/>
            <person name="Palumbo A.V."/>
            <person name="Elias D.A."/>
        </authorList>
    </citation>
    <scope>NUCLEOTIDE SEQUENCE [LARGE SCALE GENOMIC DNA]</scope>
    <source>
        <strain evidence="8 9">Walvis Bay</strain>
    </source>
</reference>
<evidence type="ECO:0000256" key="2">
    <source>
        <dbReference type="ARBA" id="ARBA00012509"/>
    </source>
</evidence>
<dbReference type="Pfam" id="PF00994">
    <property type="entry name" value="MoCF_biosynth"/>
    <property type="match status" value="1"/>
</dbReference>
<dbReference type="SUPFAM" id="SSF53218">
    <property type="entry name" value="Molybdenum cofactor biosynthesis proteins"/>
    <property type="match status" value="1"/>
</dbReference>
<dbReference type="InterPro" id="IPR051920">
    <property type="entry name" value="MPT_Adenylyltrnsfr/MoaC-Rel"/>
</dbReference>
<evidence type="ECO:0000256" key="5">
    <source>
        <dbReference type="ARBA" id="ARBA00051131"/>
    </source>
</evidence>
<dbReference type="InterPro" id="IPR036425">
    <property type="entry name" value="MoaB/Mog-like_dom_sf"/>
</dbReference>
<evidence type="ECO:0000256" key="6">
    <source>
        <dbReference type="ARBA" id="ARBA00058212"/>
    </source>
</evidence>
<dbReference type="STRING" id="690850.Desaf_0363"/>
<dbReference type="EMBL" id="CP003221">
    <property type="protein sequence ID" value="EGJ48719.1"/>
    <property type="molecule type" value="Genomic_DNA"/>
</dbReference>
<dbReference type="NCBIfam" id="TIGR00177">
    <property type="entry name" value="molyb_syn"/>
    <property type="match status" value="1"/>
</dbReference>
<dbReference type="KEGG" id="daf:Desaf_0363"/>
<dbReference type="InterPro" id="IPR001453">
    <property type="entry name" value="MoaB/Mog_dom"/>
</dbReference>
<dbReference type="EC" id="2.7.7.75" evidence="2"/>
<dbReference type="PROSITE" id="PS01078">
    <property type="entry name" value="MOCF_BIOSYNTHESIS_1"/>
    <property type="match status" value="1"/>
</dbReference>
<feature type="domain" description="MoaB/Mog" evidence="7">
    <location>
        <begin position="114"/>
        <end position="259"/>
    </location>
</feature>
<evidence type="ECO:0000256" key="4">
    <source>
        <dbReference type="ARBA" id="ARBA00023150"/>
    </source>
</evidence>
<dbReference type="GO" id="GO:0061598">
    <property type="term" value="F:molybdopterin adenylyltransferase activity"/>
    <property type="evidence" value="ECO:0007669"/>
    <property type="project" value="UniProtKB-EC"/>
</dbReference>
<dbReference type="eggNOG" id="COG0521">
    <property type="taxonomic scope" value="Bacteria"/>
</dbReference>
<comment type="pathway">
    <text evidence="1">Cofactor biosynthesis; molybdopterin biosynthesis.</text>
</comment>
<evidence type="ECO:0000313" key="8">
    <source>
        <dbReference type="EMBL" id="EGJ48719.1"/>
    </source>
</evidence>
<sequence>MTFTVSLPEQLLAPGMTCLLVSDVMGGASSFSPLDQPDQPGHARIVCHAPLPDLRAGTFLDGPQGPLCQIEWSGRLPGNGTATPCHWLRIVAAPQAQTSADLQLTARAEGLSLAWVTLSDKGSQGLREDTSGPAIEELVGTRYPLSLAKGFVLPDEPRALRALLTDLALVQGFDLVLTTGGTGLAPRDTTPEATLAAIEKRLPGFELAMTMSSLAKTPHGAISRAVAGTLGRTIIVNLPGSPKAVRENLQAILPALGHASEKLKGDPSDCATA</sequence>
<evidence type="ECO:0000313" key="9">
    <source>
        <dbReference type="Proteomes" id="UP000007844"/>
    </source>
</evidence>
<dbReference type="RefSeq" id="WP_014258568.1">
    <property type="nucleotide sequence ID" value="NC_016629.1"/>
</dbReference>
<gene>
    <name evidence="8" type="ORF">Desaf_0363</name>
</gene>
<dbReference type="HOGENOM" id="CLU_077358_0_0_7"/>
<protein>
    <recommendedName>
        <fullName evidence="3">Molybdopterin adenylyltransferase</fullName>
        <ecNumber evidence="2">2.7.7.75</ecNumber>
    </recommendedName>
</protein>
<keyword evidence="9" id="KW-1185">Reference proteome</keyword>
<organism evidence="8 9">
    <name type="scientific">Desulfocurvibacter africanus subsp. africanus str. Walvis Bay</name>
    <dbReference type="NCBI Taxonomy" id="690850"/>
    <lineage>
        <taxon>Bacteria</taxon>
        <taxon>Pseudomonadati</taxon>
        <taxon>Thermodesulfobacteriota</taxon>
        <taxon>Desulfovibrionia</taxon>
        <taxon>Desulfovibrionales</taxon>
        <taxon>Desulfovibrionaceae</taxon>
        <taxon>Desulfocurvibacter</taxon>
    </lineage>
</organism>
<keyword evidence="4" id="KW-0501">Molybdenum cofactor biosynthesis</keyword>
<dbReference type="GO" id="GO:0006777">
    <property type="term" value="P:Mo-molybdopterin cofactor biosynthetic process"/>
    <property type="evidence" value="ECO:0007669"/>
    <property type="project" value="UniProtKB-KW"/>
</dbReference>
<dbReference type="UniPathway" id="UPA00344"/>
<name>F3YVI3_DESAF</name>
<proteinExistence type="predicted"/>
<comment type="function">
    <text evidence="6">Catalyzes the adenylation of molybdopterin as part of the biosynthesis of the molybdenum-cofactor.</text>
</comment>
<evidence type="ECO:0000256" key="3">
    <source>
        <dbReference type="ARBA" id="ARBA00013491"/>
    </source>
</evidence>
<dbReference type="Proteomes" id="UP000007844">
    <property type="component" value="Chromosome"/>
</dbReference>
<evidence type="ECO:0000259" key="7">
    <source>
        <dbReference type="SMART" id="SM00852"/>
    </source>
</evidence>
<dbReference type="PANTHER" id="PTHR43764">
    <property type="entry name" value="MOLYBDENUM COFACTOR BIOSYNTHESIS"/>
    <property type="match status" value="1"/>
</dbReference>
<comment type="catalytic activity">
    <reaction evidence="5">
        <text>molybdopterin + ATP + H(+) = adenylyl-molybdopterin + diphosphate</text>
        <dbReference type="Rhea" id="RHEA:31331"/>
        <dbReference type="ChEBI" id="CHEBI:15378"/>
        <dbReference type="ChEBI" id="CHEBI:30616"/>
        <dbReference type="ChEBI" id="CHEBI:33019"/>
        <dbReference type="ChEBI" id="CHEBI:58698"/>
        <dbReference type="ChEBI" id="CHEBI:62727"/>
        <dbReference type="EC" id="2.7.7.75"/>
    </reaction>
</comment>
<dbReference type="CDD" id="cd00886">
    <property type="entry name" value="MogA_MoaB"/>
    <property type="match status" value="1"/>
</dbReference>
<dbReference type="SMART" id="SM00852">
    <property type="entry name" value="MoCF_biosynth"/>
    <property type="match status" value="1"/>
</dbReference>
<dbReference type="Gene3D" id="3.40.980.10">
    <property type="entry name" value="MoaB/Mog-like domain"/>
    <property type="match status" value="1"/>
</dbReference>
<dbReference type="PANTHER" id="PTHR43764:SF1">
    <property type="entry name" value="MOLYBDOPTERIN MOLYBDOTRANSFERASE"/>
    <property type="match status" value="1"/>
</dbReference>